<evidence type="ECO:0000313" key="2">
    <source>
        <dbReference type="EMBL" id="MEN2751834.1"/>
    </source>
</evidence>
<evidence type="ECO:0000259" key="1">
    <source>
        <dbReference type="Pfam" id="PF13524"/>
    </source>
</evidence>
<dbReference type="Gene3D" id="3.40.50.2000">
    <property type="entry name" value="Glycogen Phosphorylase B"/>
    <property type="match status" value="1"/>
</dbReference>
<keyword evidence="2" id="KW-0328">Glycosyltransferase</keyword>
<name>A0ABU9X8U9_9GAMM</name>
<dbReference type="Proteomes" id="UP001461960">
    <property type="component" value="Unassembled WGS sequence"/>
</dbReference>
<reference evidence="2 3" key="1">
    <citation type="submission" date="2024-05" db="EMBL/GenBank/DDBJ databases">
        <authorList>
            <person name="Kim H.-Y."/>
            <person name="Kim E."/>
            <person name="Cai Y."/>
            <person name="Yang S.-M."/>
            <person name="Lee W."/>
        </authorList>
    </citation>
    <scope>NUCLEOTIDE SEQUENCE [LARGE SCALE GENOMIC DNA]</scope>
    <source>
        <strain evidence="2 3">FBL11</strain>
    </source>
</reference>
<dbReference type="InterPro" id="IPR055259">
    <property type="entry name" value="YkvP/CgeB_Glyco_trans-like"/>
</dbReference>
<dbReference type="GO" id="GO:0016757">
    <property type="term" value="F:glycosyltransferase activity"/>
    <property type="evidence" value="ECO:0007669"/>
    <property type="project" value="UniProtKB-KW"/>
</dbReference>
<gene>
    <name evidence="2" type="ORF">AAIR29_09335</name>
</gene>
<organism evidence="2 3">
    <name type="scientific">Psychrobacter saeujeotis</name>
    <dbReference type="NCBI Taxonomy" id="3143436"/>
    <lineage>
        <taxon>Bacteria</taxon>
        <taxon>Pseudomonadati</taxon>
        <taxon>Pseudomonadota</taxon>
        <taxon>Gammaproteobacteria</taxon>
        <taxon>Moraxellales</taxon>
        <taxon>Moraxellaceae</taxon>
        <taxon>Psychrobacter</taxon>
    </lineage>
</organism>
<proteinExistence type="predicted"/>
<dbReference type="EMBL" id="JBDGHN010000005">
    <property type="protein sequence ID" value="MEN2751834.1"/>
    <property type="molecule type" value="Genomic_DNA"/>
</dbReference>
<sequence length="1082" mass="122562">MRKLKKLKRLFDSNKTKWTTVVLNKYNYNINADESVAATRSIEVENSSLEKNKIVKTIDKRTELGLLIYKDAIELSLTHPVWYELPVQAGQTLVIKAASQYLNLENITDRKAVLMINSYDENGKEVDIPCGQMAKSENLHAYFKYLPSTNNSIKELHSFVVPDGVSQIHLGLSAFNTFEMQKIFVKSLSIKQDFKDYHTDKPNGLDVTNEVLEPSIFPTSGTVNDEQLSQKTSATGKVEFGLPIHNDSIELSEKTPFWYQVSVQAGQRLAVSAASQYQNIEETANRKAVLMINSYGDDGEYIDSSCGQMGKSEILGAYFKYLPFTNNIIREVHSFVVPDGVSQIHLGFCAFNTVKEQKVFVKNLSIEPKLKTLQDTNIINLTTAKKKLESTTEQANDQKYSALNDRKLENGISSKRTDIKKSQFGLLIYKDAIELPKESSIWYELPVKAGQVLIISAASQYLNMKNIVDRKAVLMINSYDEDGEEVDIPCGRMAKSSVLNAYFKYLPFTNNDIKELHSFVVPDGVSQIHLGLCAFNTSKEQKVFVKNLSIEPKLAKSQATKFIAPSVQAAEVSIIGWPEIPVNNKPCIIGVMDEFTTGCFEQDVNLIQPRPDNWLALAEKYKPVLFFIESAWQGNYGSWQYRVGQYANKPGHEIDHICQYARNKGIPTLFWNKEDPVHHDKFMCSAKLVDYIYTTDANMKSSYIKKTGNTNIHSLPFAAQPALHKPASLQGRKPRSCFAGSWYGNRHAERGEAMSWLLKAANNYGLDIYDRNYDNGTFPFPEEYQAGIKGSLPYKELCEEYNRYRIFLNVNSVTESPTMFSRRVFELMASGTPVVSTYAKGIETLFDSDAVWLVNNQEEADIAIRTLMTDDAEWRRRSLAGIREIFSKHTYAHRLNGIFADMNIGCHITIDSNIALFAKANSLVEINLLEQFAKNQSYRNFCLVIEYAQNKISIENKVAENIIIIESNESKAWAIENQDSYPIAGWVTPNNYYGKYYLRDLINASIYEPKAEGWAKALENDVFGYGAPTLLSGALWKMKEFLNYYIDAKADDSITYSKLYLADSEQFEGNIDSEYKQLRGAK</sequence>
<dbReference type="EC" id="2.4.-.-" evidence="2"/>
<dbReference type="RefSeq" id="WP_299218653.1">
    <property type="nucleotide sequence ID" value="NZ_JBDGHN010000005.1"/>
</dbReference>
<keyword evidence="3" id="KW-1185">Reference proteome</keyword>
<protein>
    <submittedName>
        <fullName evidence="2">Glycosyltransferase</fullName>
        <ecNumber evidence="2">2.4.-.-</ecNumber>
    </submittedName>
</protein>
<accession>A0ABU9X8U9</accession>
<dbReference type="Pfam" id="PF13524">
    <property type="entry name" value="Glyco_trans_1_2"/>
    <property type="match status" value="1"/>
</dbReference>
<dbReference type="SUPFAM" id="SSF53756">
    <property type="entry name" value="UDP-Glycosyltransferase/glycogen phosphorylase"/>
    <property type="match status" value="1"/>
</dbReference>
<feature type="domain" description="Spore protein YkvP/CgeB glycosyl transferase-like" evidence="1">
    <location>
        <begin position="766"/>
        <end position="898"/>
    </location>
</feature>
<keyword evidence="2" id="KW-0808">Transferase</keyword>
<evidence type="ECO:0000313" key="3">
    <source>
        <dbReference type="Proteomes" id="UP001461960"/>
    </source>
</evidence>
<comment type="caution">
    <text evidence="2">The sequence shown here is derived from an EMBL/GenBank/DDBJ whole genome shotgun (WGS) entry which is preliminary data.</text>
</comment>